<evidence type="ECO:0000313" key="2">
    <source>
        <dbReference type="Proteomes" id="UP000828390"/>
    </source>
</evidence>
<dbReference type="AlphaFoldDB" id="A0A9D4LSD9"/>
<dbReference type="Proteomes" id="UP000828390">
    <property type="component" value="Unassembled WGS sequence"/>
</dbReference>
<accession>A0A9D4LSD9</accession>
<name>A0A9D4LSD9_DREPO</name>
<reference evidence="1" key="2">
    <citation type="submission" date="2020-11" db="EMBL/GenBank/DDBJ databases">
        <authorList>
            <person name="McCartney M.A."/>
            <person name="Auch B."/>
            <person name="Kono T."/>
            <person name="Mallez S."/>
            <person name="Becker A."/>
            <person name="Gohl D.M."/>
            <person name="Silverstein K.A.T."/>
            <person name="Koren S."/>
            <person name="Bechman K.B."/>
            <person name="Herman A."/>
            <person name="Abrahante J.E."/>
            <person name="Garbe J."/>
        </authorList>
    </citation>
    <scope>NUCLEOTIDE SEQUENCE</scope>
    <source>
        <strain evidence="1">Duluth1</strain>
        <tissue evidence="1">Whole animal</tissue>
    </source>
</reference>
<proteinExistence type="predicted"/>
<protein>
    <submittedName>
        <fullName evidence="1">Uncharacterized protein</fullName>
    </submittedName>
</protein>
<comment type="caution">
    <text evidence="1">The sequence shown here is derived from an EMBL/GenBank/DDBJ whole genome shotgun (WGS) entry which is preliminary data.</text>
</comment>
<dbReference type="EMBL" id="JAIWYP010000002">
    <property type="protein sequence ID" value="KAH3862902.1"/>
    <property type="molecule type" value="Genomic_DNA"/>
</dbReference>
<gene>
    <name evidence="1" type="ORF">DPMN_025877</name>
</gene>
<evidence type="ECO:0000313" key="1">
    <source>
        <dbReference type="EMBL" id="KAH3862902.1"/>
    </source>
</evidence>
<keyword evidence="2" id="KW-1185">Reference proteome</keyword>
<sequence length="72" mass="8207">MGNHRSISFDELRESFISSKKIDKKIRYASSRGIEGITFLSNTPIREEFSIKHHRTAPGGTFSLRSNEVLKP</sequence>
<reference evidence="1" key="1">
    <citation type="journal article" date="2019" name="bioRxiv">
        <title>The Genome of the Zebra Mussel, Dreissena polymorpha: A Resource for Invasive Species Research.</title>
        <authorList>
            <person name="McCartney M.A."/>
            <person name="Auch B."/>
            <person name="Kono T."/>
            <person name="Mallez S."/>
            <person name="Zhang Y."/>
            <person name="Obille A."/>
            <person name="Becker A."/>
            <person name="Abrahante J.E."/>
            <person name="Garbe J."/>
            <person name="Badalamenti J.P."/>
            <person name="Herman A."/>
            <person name="Mangelson H."/>
            <person name="Liachko I."/>
            <person name="Sullivan S."/>
            <person name="Sone E.D."/>
            <person name="Koren S."/>
            <person name="Silverstein K.A.T."/>
            <person name="Beckman K.B."/>
            <person name="Gohl D.M."/>
        </authorList>
    </citation>
    <scope>NUCLEOTIDE SEQUENCE</scope>
    <source>
        <strain evidence="1">Duluth1</strain>
        <tissue evidence="1">Whole animal</tissue>
    </source>
</reference>
<organism evidence="1 2">
    <name type="scientific">Dreissena polymorpha</name>
    <name type="common">Zebra mussel</name>
    <name type="synonym">Mytilus polymorpha</name>
    <dbReference type="NCBI Taxonomy" id="45954"/>
    <lineage>
        <taxon>Eukaryota</taxon>
        <taxon>Metazoa</taxon>
        <taxon>Spiralia</taxon>
        <taxon>Lophotrochozoa</taxon>
        <taxon>Mollusca</taxon>
        <taxon>Bivalvia</taxon>
        <taxon>Autobranchia</taxon>
        <taxon>Heteroconchia</taxon>
        <taxon>Euheterodonta</taxon>
        <taxon>Imparidentia</taxon>
        <taxon>Neoheterodontei</taxon>
        <taxon>Myida</taxon>
        <taxon>Dreissenoidea</taxon>
        <taxon>Dreissenidae</taxon>
        <taxon>Dreissena</taxon>
    </lineage>
</organism>